<proteinExistence type="predicted"/>
<keyword evidence="2" id="KW-1185">Reference proteome</keyword>
<dbReference type="AlphaFoldDB" id="A0A2T3ZRQ0"/>
<organism evidence="1 2">
    <name type="scientific">Trichoderma harzianum CBS 226.95</name>
    <dbReference type="NCBI Taxonomy" id="983964"/>
    <lineage>
        <taxon>Eukaryota</taxon>
        <taxon>Fungi</taxon>
        <taxon>Dikarya</taxon>
        <taxon>Ascomycota</taxon>
        <taxon>Pezizomycotina</taxon>
        <taxon>Sordariomycetes</taxon>
        <taxon>Hypocreomycetidae</taxon>
        <taxon>Hypocreales</taxon>
        <taxon>Hypocreaceae</taxon>
        <taxon>Trichoderma</taxon>
    </lineage>
</organism>
<reference evidence="1 2" key="1">
    <citation type="submission" date="2016-07" db="EMBL/GenBank/DDBJ databases">
        <title>Multiple horizontal gene transfer events from other fungi enriched the ability of initially mycotrophic Trichoderma (Ascomycota) to feed on dead plant biomass.</title>
        <authorList>
            <consortium name="DOE Joint Genome Institute"/>
            <person name="Aerts A."/>
            <person name="Atanasova L."/>
            <person name="Chenthamara K."/>
            <person name="Zhang J."/>
            <person name="Grujic M."/>
            <person name="Henrissat B."/>
            <person name="Kuo A."/>
            <person name="Salamov A."/>
            <person name="Lipzen A."/>
            <person name="Labutti K."/>
            <person name="Barry K."/>
            <person name="Miao Y."/>
            <person name="Rahimi M.J."/>
            <person name="Shen Q."/>
            <person name="Grigoriev I.V."/>
            <person name="Kubicek C.P."/>
            <person name="Druzhinina I.S."/>
        </authorList>
    </citation>
    <scope>NUCLEOTIDE SEQUENCE [LARGE SCALE GENOMIC DNA]</scope>
    <source>
        <strain evidence="1 2">CBS 226.95</strain>
    </source>
</reference>
<evidence type="ECO:0000313" key="1">
    <source>
        <dbReference type="EMBL" id="PTB47494.1"/>
    </source>
</evidence>
<dbReference type="RefSeq" id="XP_024767171.1">
    <property type="nucleotide sequence ID" value="XM_024911397.1"/>
</dbReference>
<evidence type="ECO:0000313" key="2">
    <source>
        <dbReference type="Proteomes" id="UP000241690"/>
    </source>
</evidence>
<name>A0A2T3ZRQ0_TRIHA</name>
<dbReference type="GeneID" id="36619956"/>
<protein>
    <submittedName>
        <fullName evidence="1">Uncharacterized protein</fullName>
    </submittedName>
</protein>
<gene>
    <name evidence="1" type="ORF">M431DRAFT_102146</name>
</gene>
<dbReference type="Proteomes" id="UP000241690">
    <property type="component" value="Unassembled WGS sequence"/>
</dbReference>
<accession>A0A2T3ZRQ0</accession>
<feature type="non-terminal residue" evidence="1">
    <location>
        <position position="1"/>
    </location>
</feature>
<dbReference type="EMBL" id="KZ679719">
    <property type="protein sequence ID" value="PTB47494.1"/>
    <property type="molecule type" value="Genomic_DNA"/>
</dbReference>
<sequence>HLGKYINLVFINYPTLTKAKYFLNIRLNYYIVIINLPKPLKITLGVGKKYILLKY</sequence>